<proteinExistence type="predicted"/>
<keyword evidence="1" id="KW-0472">Membrane</keyword>
<dbReference type="EMBL" id="PZQS01000004">
    <property type="protein sequence ID" value="PVD32437.1"/>
    <property type="molecule type" value="Genomic_DNA"/>
</dbReference>
<evidence type="ECO:0008006" key="4">
    <source>
        <dbReference type="Google" id="ProtNLM"/>
    </source>
</evidence>
<evidence type="ECO:0000313" key="2">
    <source>
        <dbReference type="EMBL" id="PVD32437.1"/>
    </source>
</evidence>
<protein>
    <recommendedName>
        <fullName evidence="4">G-protein coupled receptors family 1 profile domain-containing protein</fullName>
    </recommendedName>
</protein>
<accession>A0A2T7PG84</accession>
<dbReference type="AlphaFoldDB" id="A0A2T7PG84"/>
<gene>
    <name evidence="2" type="ORF">C0Q70_07871</name>
</gene>
<keyword evidence="1" id="KW-1133">Transmembrane helix</keyword>
<dbReference type="SUPFAM" id="SSF81321">
    <property type="entry name" value="Family A G protein-coupled receptor-like"/>
    <property type="match status" value="1"/>
</dbReference>
<dbReference type="Proteomes" id="UP000245119">
    <property type="component" value="Linkage Group LG4"/>
</dbReference>
<feature type="transmembrane region" description="Helical" evidence="1">
    <location>
        <begin position="37"/>
        <end position="61"/>
    </location>
</feature>
<feature type="transmembrane region" description="Helical" evidence="1">
    <location>
        <begin position="6"/>
        <end position="25"/>
    </location>
</feature>
<reference evidence="2 3" key="1">
    <citation type="submission" date="2018-04" db="EMBL/GenBank/DDBJ databases">
        <title>The genome of golden apple snail Pomacea canaliculata provides insight into stress tolerance and invasive adaptation.</title>
        <authorList>
            <person name="Liu C."/>
            <person name="Liu B."/>
            <person name="Ren Y."/>
            <person name="Zhang Y."/>
            <person name="Wang H."/>
            <person name="Li S."/>
            <person name="Jiang F."/>
            <person name="Yin L."/>
            <person name="Zhang G."/>
            <person name="Qian W."/>
            <person name="Fan W."/>
        </authorList>
    </citation>
    <scope>NUCLEOTIDE SEQUENCE [LARGE SCALE GENOMIC DNA]</scope>
    <source>
        <strain evidence="2">SZHN2017</strain>
        <tissue evidence="2">Muscle</tissue>
    </source>
</reference>
<organism evidence="2 3">
    <name type="scientific">Pomacea canaliculata</name>
    <name type="common">Golden apple snail</name>
    <dbReference type="NCBI Taxonomy" id="400727"/>
    <lineage>
        <taxon>Eukaryota</taxon>
        <taxon>Metazoa</taxon>
        <taxon>Spiralia</taxon>
        <taxon>Lophotrochozoa</taxon>
        <taxon>Mollusca</taxon>
        <taxon>Gastropoda</taxon>
        <taxon>Caenogastropoda</taxon>
        <taxon>Architaenioglossa</taxon>
        <taxon>Ampullarioidea</taxon>
        <taxon>Ampullariidae</taxon>
        <taxon>Pomacea</taxon>
    </lineage>
</organism>
<comment type="caution">
    <text evidence="2">The sequence shown here is derived from an EMBL/GenBank/DDBJ whole genome shotgun (WGS) entry which is preliminary data.</text>
</comment>
<dbReference type="Gene3D" id="1.20.1070.10">
    <property type="entry name" value="Rhodopsin 7-helix transmembrane proteins"/>
    <property type="match status" value="1"/>
</dbReference>
<name>A0A2T7PG84_POMCA</name>
<evidence type="ECO:0000256" key="1">
    <source>
        <dbReference type="SAM" id="Phobius"/>
    </source>
</evidence>
<keyword evidence="1" id="KW-0812">Transmembrane</keyword>
<sequence length="80" mass="9270">MFMLTLVYVISFLPYWATVFLRGALRFSEHGMAVWVFNVYLLGLHSFFISSATNAIVYGIFSAQFRRGCQHLLGTCIRRR</sequence>
<dbReference type="OrthoDB" id="6076970at2759"/>
<keyword evidence="3" id="KW-1185">Reference proteome</keyword>
<evidence type="ECO:0000313" key="3">
    <source>
        <dbReference type="Proteomes" id="UP000245119"/>
    </source>
</evidence>